<comment type="caution">
    <text evidence="8">The sequence shown here is derived from an EMBL/GenBank/DDBJ whole genome shotgun (WGS) entry which is preliminary data.</text>
</comment>
<accession>A0A8X6SF14</accession>
<dbReference type="PANTHER" id="PTHR45662:SF2">
    <property type="entry name" value="PHOSPHATIDYLINOSITOL-3-PHOSPHATASE SAC1"/>
    <property type="match status" value="1"/>
</dbReference>
<feature type="domain" description="SAC" evidence="7">
    <location>
        <begin position="175"/>
        <end position="291"/>
    </location>
</feature>
<dbReference type="GO" id="GO:0004438">
    <property type="term" value="F:phosphatidylinositol-3-phosphate phosphatase activity"/>
    <property type="evidence" value="ECO:0007669"/>
    <property type="project" value="UniProtKB-EC"/>
</dbReference>
<gene>
    <name evidence="8" type="primary">Synj1</name>
    <name evidence="8" type="ORF">TNCV_4975411</name>
</gene>
<dbReference type="GO" id="GO:0046856">
    <property type="term" value="P:phosphatidylinositol dephosphorylation"/>
    <property type="evidence" value="ECO:0007669"/>
    <property type="project" value="TreeGrafter"/>
</dbReference>
<evidence type="ECO:0000313" key="9">
    <source>
        <dbReference type="Proteomes" id="UP000887159"/>
    </source>
</evidence>
<dbReference type="GO" id="GO:0043812">
    <property type="term" value="F:phosphatidylinositol-4-phosphate phosphatase activity"/>
    <property type="evidence" value="ECO:0007669"/>
    <property type="project" value="TreeGrafter"/>
</dbReference>
<dbReference type="InterPro" id="IPR002013">
    <property type="entry name" value="SAC_dom"/>
</dbReference>
<evidence type="ECO:0000256" key="3">
    <source>
        <dbReference type="ARBA" id="ARBA00036807"/>
    </source>
</evidence>
<evidence type="ECO:0000256" key="4">
    <source>
        <dbReference type="ARBA" id="ARBA00040795"/>
    </source>
</evidence>
<keyword evidence="9" id="KW-1185">Reference proteome</keyword>
<dbReference type="Pfam" id="PF02383">
    <property type="entry name" value="Syja_N"/>
    <property type="match status" value="1"/>
</dbReference>
<dbReference type="GO" id="GO:0005783">
    <property type="term" value="C:endoplasmic reticulum"/>
    <property type="evidence" value="ECO:0007669"/>
    <property type="project" value="TreeGrafter"/>
</dbReference>
<comment type="catalytic activity">
    <reaction evidence="2">
        <text>a 1,2-diacyl-sn-glycero-3-phospho-(1D-myo-inositol-3-phosphate) + H2O = a 1,2-diacyl-sn-glycero-3-phospho-(1D-myo-inositol) + phosphate</text>
        <dbReference type="Rhea" id="RHEA:12316"/>
        <dbReference type="ChEBI" id="CHEBI:15377"/>
        <dbReference type="ChEBI" id="CHEBI:43474"/>
        <dbReference type="ChEBI" id="CHEBI:57880"/>
        <dbReference type="ChEBI" id="CHEBI:58088"/>
        <dbReference type="EC" id="3.1.3.64"/>
    </reaction>
    <physiologicalReaction direction="left-to-right" evidence="2">
        <dbReference type="Rhea" id="RHEA:12317"/>
    </physiologicalReaction>
</comment>
<proteinExistence type="predicted"/>
<dbReference type="AlphaFoldDB" id="A0A8X6SF14"/>
<dbReference type="EC" id="3.1.3.64" evidence="1"/>
<name>A0A8X6SF14_TRICX</name>
<evidence type="ECO:0000256" key="2">
    <source>
        <dbReference type="ARBA" id="ARBA00036631"/>
    </source>
</evidence>
<comment type="catalytic activity">
    <reaction evidence="3">
        <text>a 1,2-diacyl-sn-glycero-3-phospho-(1D-myo-inositol 4-phosphate) + H2O = a 1,2-diacyl-sn-glycero-3-phospho-(1D-myo-inositol) + phosphate</text>
        <dbReference type="Rhea" id="RHEA:55652"/>
        <dbReference type="ChEBI" id="CHEBI:15377"/>
        <dbReference type="ChEBI" id="CHEBI:43474"/>
        <dbReference type="ChEBI" id="CHEBI:57880"/>
        <dbReference type="ChEBI" id="CHEBI:58178"/>
    </reaction>
    <physiologicalReaction direction="left-to-right" evidence="3">
        <dbReference type="Rhea" id="RHEA:55653"/>
    </physiologicalReaction>
</comment>
<evidence type="ECO:0000313" key="8">
    <source>
        <dbReference type="EMBL" id="GFY12041.1"/>
    </source>
</evidence>
<evidence type="ECO:0000256" key="1">
    <source>
        <dbReference type="ARBA" id="ARBA00013038"/>
    </source>
</evidence>
<protein>
    <recommendedName>
        <fullName evidence="4">Phosphatidylinositol-3-phosphatase SAC1</fullName>
        <ecNumber evidence="1">3.1.3.64</ecNumber>
    </recommendedName>
    <alternativeName>
        <fullName evidence="6">Phosphatidylinositol-4-phosphate phosphatase</fullName>
    </alternativeName>
    <alternativeName>
        <fullName evidence="5">Suppressor of actin mutations 1-like protein</fullName>
    </alternativeName>
</protein>
<evidence type="ECO:0000259" key="7">
    <source>
        <dbReference type="PROSITE" id="PS50275"/>
    </source>
</evidence>
<evidence type="ECO:0000256" key="5">
    <source>
        <dbReference type="ARBA" id="ARBA00041396"/>
    </source>
</evidence>
<dbReference type="EMBL" id="BMAU01021309">
    <property type="protein sequence ID" value="GFY12041.1"/>
    <property type="molecule type" value="Genomic_DNA"/>
</dbReference>
<evidence type="ECO:0000256" key="6">
    <source>
        <dbReference type="ARBA" id="ARBA00041911"/>
    </source>
</evidence>
<reference evidence="8" key="1">
    <citation type="submission" date="2020-08" db="EMBL/GenBank/DDBJ databases">
        <title>Multicomponent nature underlies the extraordinary mechanical properties of spider dragline silk.</title>
        <authorList>
            <person name="Kono N."/>
            <person name="Nakamura H."/>
            <person name="Mori M."/>
            <person name="Yoshida Y."/>
            <person name="Ohtoshi R."/>
            <person name="Malay A.D."/>
            <person name="Moran D.A.P."/>
            <person name="Tomita M."/>
            <person name="Numata K."/>
            <person name="Arakawa K."/>
        </authorList>
    </citation>
    <scope>NUCLEOTIDE SEQUENCE</scope>
</reference>
<dbReference type="PROSITE" id="PS50275">
    <property type="entry name" value="SAC"/>
    <property type="match status" value="1"/>
</dbReference>
<sequence length="314" mass="35093">MDVYKCVVPSWHRGTLNSQRAANPLVRLVEGEESWETSDHSQSVFPLNWGGTEPNRTVTCMVLKATANDRRHLALCHDEFQGPRSGLCSSVALKLFLDSTETEACKKAYIRLPDAYGCLGILNLTLGDSAIQYLVLVNSCLSVGKILNSEIFRIIETNFLSLRNSPQDVERIQEVRKVLNSGTFYFSWSSQGKPLDLTLCEQRSHFAADSDNRFFWNKTMHISFIQNNICTGNWLLKVICGGIEIRTIYAGHLQARGCIISRLSSERAGTRFNVRGTNDRGCVANFVETEQGKCDVAQMQSFGHNDNVVSDGQV</sequence>
<organism evidence="8 9">
    <name type="scientific">Trichonephila clavipes</name>
    <name type="common">Golden silk orbweaver</name>
    <name type="synonym">Nephila clavipes</name>
    <dbReference type="NCBI Taxonomy" id="2585209"/>
    <lineage>
        <taxon>Eukaryota</taxon>
        <taxon>Metazoa</taxon>
        <taxon>Ecdysozoa</taxon>
        <taxon>Arthropoda</taxon>
        <taxon>Chelicerata</taxon>
        <taxon>Arachnida</taxon>
        <taxon>Araneae</taxon>
        <taxon>Araneomorphae</taxon>
        <taxon>Entelegynae</taxon>
        <taxon>Araneoidea</taxon>
        <taxon>Nephilidae</taxon>
        <taxon>Trichonephila</taxon>
    </lineage>
</organism>
<dbReference type="PANTHER" id="PTHR45662">
    <property type="entry name" value="PHOSPHATIDYLINOSITIDE PHOSPHATASE SAC1"/>
    <property type="match status" value="1"/>
</dbReference>
<dbReference type="Proteomes" id="UP000887159">
    <property type="component" value="Unassembled WGS sequence"/>
</dbReference>